<dbReference type="InterPro" id="IPR012964">
    <property type="entry name" value="DUF1702"/>
</dbReference>
<keyword evidence="2" id="KW-1185">Reference proteome</keyword>
<evidence type="ECO:0000313" key="2">
    <source>
        <dbReference type="Proteomes" id="UP000432015"/>
    </source>
</evidence>
<dbReference type="Pfam" id="PF08012">
    <property type="entry name" value="DUF1702"/>
    <property type="match status" value="1"/>
</dbReference>
<evidence type="ECO:0000313" key="1">
    <source>
        <dbReference type="EMBL" id="MUN42681.1"/>
    </source>
</evidence>
<name>A0A7K1LE14_9ACTN</name>
<dbReference type="Proteomes" id="UP000432015">
    <property type="component" value="Unassembled WGS sequence"/>
</dbReference>
<dbReference type="EMBL" id="WOFH01000023">
    <property type="protein sequence ID" value="MUN42681.1"/>
    <property type="molecule type" value="Genomic_DNA"/>
</dbReference>
<reference evidence="1 2" key="1">
    <citation type="submission" date="2019-11" db="EMBL/GenBank/DDBJ databases">
        <authorList>
            <person name="Cao P."/>
        </authorList>
    </citation>
    <scope>NUCLEOTIDE SEQUENCE [LARGE SCALE GENOMIC DNA]</scope>
    <source>
        <strain evidence="1 2">NEAU-AAG5</strain>
    </source>
</reference>
<organism evidence="1 2">
    <name type="scientific">Actinomadura litoris</name>
    <dbReference type="NCBI Taxonomy" id="2678616"/>
    <lineage>
        <taxon>Bacteria</taxon>
        <taxon>Bacillati</taxon>
        <taxon>Actinomycetota</taxon>
        <taxon>Actinomycetes</taxon>
        <taxon>Streptosporangiales</taxon>
        <taxon>Thermomonosporaceae</taxon>
        <taxon>Actinomadura</taxon>
    </lineage>
</organism>
<accession>A0A7K1LE14</accession>
<sequence length="325" mass="35442">MTGVWRALRSRILTPSTSEVGLDKRGFHVKDPAARELLETIGRTFLAGYARAARARSPEAVAEALRGVPPRFRGFAHEGAAMGFAVLDGLSPRGGRRFGSYLDGPGGDHVYMAHVGLGWAMARLPRFRWPGAGLDPVLRWLVLDGYGFHQAYFRTGRYVREQYRPDRFPWPPGGPGRYAARVVDQGVGRALWFVGGADADVVADLVDRFPPRRRADLFGGAGLAATYAGGAGEDELRRFWDRAGEFRPQVAQGCAFAAEARRRAGLDVPHTAVATRVFCGMPPDEAARIAVGARPGAEERPAGGVPAFEVWRRRIAEEFVSLGRC</sequence>
<gene>
    <name evidence="1" type="ORF">GNZ18_39730</name>
</gene>
<dbReference type="RefSeq" id="WP_156222590.1">
    <property type="nucleotide sequence ID" value="NZ_WOFH01000023.1"/>
</dbReference>
<dbReference type="AlphaFoldDB" id="A0A7K1LE14"/>
<comment type="caution">
    <text evidence="1">The sequence shown here is derived from an EMBL/GenBank/DDBJ whole genome shotgun (WGS) entry which is preliminary data.</text>
</comment>
<proteinExistence type="predicted"/>
<protein>
    <submittedName>
        <fullName evidence="1">DUF1702 family protein</fullName>
    </submittedName>
</protein>